<reference evidence="2 3" key="1">
    <citation type="submission" date="2014-01" db="EMBL/GenBank/DDBJ databases">
        <title>Complete genome sequence of ionizing-radiation resistance bacterium Hymenobacter swuensis DY53.</title>
        <authorList>
            <person name="Jung J.-H."/>
            <person name="Jeong S.-W."/>
            <person name="Joe M.-H."/>
            <person name="Cho y.-j."/>
            <person name="Kim M.-K."/>
            <person name="Lim S.-Y."/>
        </authorList>
    </citation>
    <scope>NUCLEOTIDE SEQUENCE [LARGE SCALE GENOMIC DNA]</scope>
    <source>
        <strain evidence="2 3">DY53</strain>
    </source>
</reference>
<evidence type="ECO:0000256" key="1">
    <source>
        <dbReference type="SAM" id="MobiDB-lite"/>
    </source>
</evidence>
<dbReference type="HOGENOM" id="CLU_1842399_0_0_10"/>
<dbReference type="RefSeq" id="WP_044003437.1">
    <property type="nucleotide sequence ID" value="NZ_CP007145.1"/>
</dbReference>
<dbReference type="EMBL" id="CP007145">
    <property type="protein sequence ID" value="AHJ99389.1"/>
    <property type="molecule type" value="Genomic_DNA"/>
</dbReference>
<keyword evidence="3" id="KW-1185">Reference proteome</keyword>
<dbReference type="Proteomes" id="UP000019423">
    <property type="component" value="Chromosome"/>
</dbReference>
<proteinExistence type="predicted"/>
<gene>
    <name evidence="2" type="ORF">Hsw_3794</name>
</gene>
<accession>W8F1V7</accession>
<dbReference type="KEGG" id="hsw:Hsw_3794"/>
<evidence type="ECO:0000313" key="2">
    <source>
        <dbReference type="EMBL" id="AHJ99389.1"/>
    </source>
</evidence>
<dbReference type="AlphaFoldDB" id="W8F1V7"/>
<dbReference type="OrthoDB" id="887171at2"/>
<name>W8F1V7_9BACT</name>
<feature type="region of interest" description="Disordered" evidence="1">
    <location>
        <begin position="119"/>
        <end position="139"/>
    </location>
</feature>
<protein>
    <submittedName>
        <fullName evidence="2">Uncharacterized protein</fullName>
    </submittedName>
</protein>
<dbReference type="PATRIC" id="fig|1227739.3.peg.3951"/>
<sequence>MKPAKKLLLEELTATLTPHVGLAPGTKLPKGIAKTVQHLTDQILRLRVKQEKQRTVVPTKVDRQLLTEQLAGLLDAHLHDSPEQEREEPVTRVISKTAGQLADKLTKLRKLPAPTEVEALTETKVRRPRTARTATNTQA</sequence>
<organism evidence="2 3">
    <name type="scientific">Hymenobacter swuensis DY53</name>
    <dbReference type="NCBI Taxonomy" id="1227739"/>
    <lineage>
        <taxon>Bacteria</taxon>
        <taxon>Pseudomonadati</taxon>
        <taxon>Bacteroidota</taxon>
        <taxon>Cytophagia</taxon>
        <taxon>Cytophagales</taxon>
        <taxon>Hymenobacteraceae</taxon>
        <taxon>Hymenobacter</taxon>
    </lineage>
</organism>
<evidence type="ECO:0000313" key="3">
    <source>
        <dbReference type="Proteomes" id="UP000019423"/>
    </source>
</evidence>